<dbReference type="PANTHER" id="PTHR46349">
    <property type="entry name" value="CINGULIN-LIKE PROTEIN 1-RELATED"/>
    <property type="match status" value="1"/>
</dbReference>
<feature type="region of interest" description="Disordered" evidence="6">
    <location>
        <begin position="879"/>
        <end position="900"/>
    </location>
</feature>
<comment type="similarity">
    <text evidence="4">Belongs to the cingulin family.</text>
</comment>
<keyword evidence="2" id="KW-0796">Tight junction</keyword>
<reference evidence="8 9" key="1">
    <citation type="submission" date="2019-07" db="EMBL/GenBank/DDBJ databases">
        <title>Chromosome genome assembly for large yellow croaker.</title>
        <authorList>
            <person name="Xiao S."/>
        </authorList>
    </citation>
    <scope>NUCLEOTIDE SEQUENCE [LARGE SCALE GENOMIC DNA]</scope>
    <source>
        <strain evidence="8">JMULYC20181020</strain>
        <tissue evidence="8">Muscle</tissue>
    </source>
</reference>
<dbReference type="Gene3D" id="1.10.287.1490">
    <property type="match status" value="1"/>
</dbReference>
<protein>
    <recommendedName>
        <fullName evidence="5">Cingulin</fullName>
    </recommendedName>
</protein>
<evidence type="ECO:0000313" key="9">
    <source>
        <dbReference type="Proteomes" id="UP000424527"/>
    </source>
</evidence>
<evidence type="ECO:0000259" key="7">
    <source>
        <dbReference type="Pfam" id="PF01576"/>
    </source>
</evidence>
<dbReference type="GO" id="GO:0016459">
    <property type="term" value="C:myosin complex"/>
    <property type="evidence" value="ECO:0007669"/>
    <property type="project" value="InterPro"/>
</dbReference>
<comment type="caution">
    <text evidence="8">The sequence shown here is derived from an EMBL/GenBank/DDBJ whole genome shotgun (WGS) entry which is preliminary data.</text>
</comment>
<feature type="region of interest" description="Disordered" evidence="6">
    <location>
        <begin position="72"/>
        <end position="286"/>
    </location>
</feature>
<keyword evidence="9" id="KW-1185">Reference proteome</keyword>
<dbReference type="AlphaFoldDB" id="A0A6G0IBF0"/>
<feature type="compositionally biased region" description="Gly residues" evidence="6">
    <location>
        <begin position="144"/>
        <end position="158"/>
    </location>
</feature>
<dbReference type="EMBL" id="REGW02000012">
    <property type="protein sequence ID" value="KAE8288819.1"/>
    <property type="molecule type" value="Genomic_DNA"/>
</dbReference>
<evidence type="ECO:0000256" key="5">
    <source>
        <dbReference type="ARBA" id="ARBA00044075"/>
    </source>
</evidence>
<feature type="region of interest" description="Disordered" evidence="6">
    <location>
        <begin position="25"/>
        <end position="45"/>
    </location>
</feature>
<organism evidence="8 9">
    <name type="scientific">Larimichthys crocea</name>
    <name type="common">Large yellow croaker</name>
    <name type="synonym">Pseudosciaena crocea</name>
    <dbReference type="NCBI Taxonomy" id="215358"/>
    <lineage>
        <taxon>Eukaryota</taxon>
        <taxon>Metazoa</taxon>
        <taxon>Chordata</taxon>
        <taxon>Craniata</taxon>
        <taxon>Vertebrata</taxon>
        <taxon>Euteleostomi</taxon>
        <taxon>Actinopterygii</taxon>
        <taxon>Neopterygii</taxon>
        <taxon>Teleostei</taxon>
        <taxon>Neoteleostei</taxon>
        <taxon>Acanthomorphata</taxon>
        <taxon>Eupercaria</taxon>
        <taxon>Sciaenidae</taxon>
        <taxon>Larimichthys</taxon>
    </lineage>
</organism>
<proteinExistence type="inferred from homology"/>
<dbReference type="Pfam" id="PF01576">
    <property type="entry name" value="Myosin_tail_1"/>
    <property type="match status" value="1"/>
</dbReference>
<sequence length="1201" mass="137953">MSTPSSGRKTPVDYGVQIRFIDDLCDNGGGQPWSQPKTKSQTTSKYGVAVRVQGIDGQPYVVLKDGEKGDSYGVQLRTQYPSGYSSLPRRREKAEPGTQGEDVGVGVQGGALRRAHSHGSLLDRDGEGGPDNEGFQLSRPPGDGKSGSYGNLDGGIGVRGEREQIQRVRGREGDMERNMSNGSNRARLNGSARSSQSYPDPPQQMNSNQKTTPINRLINRFDGGNTGGQQRGLPPAQQQDPRATSPQLTANPYTSPPSSTHSSLGRSQGAVTKYPGHSANQWTSPGRYAAVETPKAGLTEAQVTPDLLLDQGPSAEMSIEEEQLMQTIYNILRQGTNESDVIIKHKVKVILQKIQSLKPKERPQEEWMREKRVLERKMAELQTALQEERRNSVSNSDPTLKAELESCLDENLQLQEMLDRKKKELNETQSELTQLRMDRENAEARVRNLEDQLAEFQDELRRENGTKTDLVSCQAQLMEVSQLKQKLEETLRQRERELTALKGALKEEVATHDKEIEVLREQYSVDMEKLRSSMEQVSQSHAGIEAERLRVNASVRTLQQQLEDCRDESSHWMEQFHTTRDELRTIKQELLQTRLEKEEFEEELKELQERVSTMKQQIPDPSHNQTLNQELQRCNADLQKAKSDLEKRSTDFDKKVMEVIALKKSHQNQEAELKYEIDRLKDQLQRAKDDFTKAQEKNKRLPDPAVISELEQKLNEMRSEASQLKEKLSLAEEELEASKTNFTRAQMDVKSFQDAQQEQEQANTRLKEKLSRLEAQMQSNATESSEAELALHTEVRGLRSELDEAKRKASRLSQEHRELNLRLEDTEKDKETLRQTINQLEETKQQQERALEKLNKEYESLTVSSREEAQALRVQLEEQRERARKEMHEAQRHGNDAQSELERSHINLRRLEEEMSRQKKEFLLACEERDNHQLDKELLTNRLRHLEGEIEASKNSLNEKTREIRILEDKLKRVELELEEEKSSLEMMTDRVARSRDQIDQLRSELMQERSSKQDLELDKNAMERHLKELRSRVADMEGQSRSSAGISQLENKIQDLEERLRNEEREKNSVLASQRRLERKLKDLNMTLDEERLAHTEQRDQLALRVKALKRQVDEGETELERIDGLRRKAQRDMEEQMELKEALQTRVAALETELKRKTQAAMRPVLDSSALSSDDDDSLYDPSTITTILTESNLQTSSC</sequence>
<keyword evidence="3" id="KW-0175">Coiled coil</keyword>
<accession>A0A6G0IBF0</accession>
<evidence type="ECO:0000256" key="3">
    <source>
        <dbReference type="ARBA" id="ARBA00023054"/>
    </source>
</evidence>
<comment type="subcellular location">
    <subcellularLocation>
        <location evidence="1">Cell junction</location>
        <location evidence="1">Tight junction</location>
    </subcellularLocation>
</comment>
<dbReference type="GO" id="GO:0000226">
    <property type="term" value="P:microtubule cytoskeleton organization"/>
    <property type="evidence" value="ECO:0007669"/>
    <property type="project" value="TreeGrafter"/>
</dbReference>
<dbReference type="PANTHER" id="PTHR46349:SF4">
    <property type="entry name" value="CINGULIN"/>
    <property type="match status" value="1"/>
</dbReference>
<feature type="domain" description="Myosin tail" evidence="7">
    <location>
        <begin position="908"/>
        <end position="1155"/>
    </location>
</feature>
<gene>
    <name evidence="8" type="ORF">D5F01_LYC12696</name>
</gene>
<dbReference type="GO" id="GO:0005923">
    <property type="term" value="C:bicellular tight junction"/>
    <property type="evidence" value="ECO:0007669"/>
    <property type="project" value="TreeGrafter"/>
</dbReference>
<evidence type="ECO:0000256" key="2">
    <source>
        <dbReference type="ARBA" id="ARBA00022427"/>
    </source>
</evidence>
<name>A0A6G0IBF0_LARCR</name>
<dbReference type="GO" id="GO:0008017">
    <property type="term" value="F:microtubule binding"/>
    <property type="evidence" value="ECO:0007669"/>
    <property type="project" value="TreeGrafter"/>
</dbReference>
<feature type="compositionally biased region" description="Polar residues" evidence="6">
    <location>
        <begin position="178"/>
        <end position="214"/>
    </location>
</feature>
<feature type="compositionally biased region" description="Basic and acidic residues" evidence="6">
    <location>
        <begin position="159"/>
        <end position="177"/>
    </location>
</feature>
<dbReference type="InterPro" id="IPR002928">
    <property type="entry name" value="Myosin_tail"/>
</dbReference>
<evidence type="ECO:0000256" key="4">
    <source>
        <dbReference type="ARBA" id="ARBA00038467"/>
    </source>
</evidence>
<keyword evidence="2" id="KW-0965">Cell junction</keyword>
<feature type="compositionally biased region" description="Polar residues" evidence="6">
    <location>
        <begin position="32"/>
        <end position="45"/>
    </location>
</feature>
<feature type="compositionally biased region" description="Polar residues" evidence="6">
    <location>
        <begin position="76"/>
        <end position="85"/>
    </location>
</feature>
<evidence type="ECO:0000256" key="6">
    <source>
        <dbReference type="SAM" id="MobiDB-lite"/>
    </source>
</evidence>
<dbReference type="Proteomes" id="UP000424527">
    <property type="component" value="Unassembled WGS sequence"/>
</dbReference>
<evidence type="ECO:0000313" key="8">
    <source>
        <dbReference type="EMBL" id="KAE8288819.1"/>
    </source>
</evidence>
<feature type="compositionally biased region" description="Polar residues" evidence="6">
    <location>
        <begin position="236"/>
        <end position="253"/>
    </location>
</feature>
<evidence type="ECO:0000256" key="1">
    <source>
        <dbReference type="ARBA" id="ARBA00004435"/>
    </source>
</evidence>